<feature type="coiled-coil region" evidence="11">
    <location>
        <begin position="12"/>
        <end position="46"/>
    </location>
</feature>
<evidence type="ECO:0000256" key="11">
    <source>
        <dbReference type="SAM" id="Coils"/>
    </source>
</evidence>
<dbReference type="Pfam" id="PF02050">
    <property type="entry name" value="FliJ"/>
    <property type="match status" value="1"/>
</dbReference>
<protein>
    <recommendedName>
        <fullName evidence="3">Flagellar FliJ protein</fullName>
    </recommendedName>
</protein>
<gene>
    <name evidence="12" type="ORF">GCM10011505_20880</name>
</gene>
<keyword evidence="7" id="KW-1005">Bacterial flagellum biogenesis</keyword>
<evidence type="ECO:0000256" key="4">
    <source>
        <dbReference type="ARBA" id="ARBA00022448"/>
    </source>
</evidence>
<accession>A0ABQ1IH79</accession>
<evidence type="ECO:0000256" key="8">
    <source>
        <dbReference type="ARBA" id="ARBA00022927"/>
    </source>
</evidence>
<evidence type="ECO:0000256" key="9">
    <source>
        <dbReference type="ARBA" id="ARBA00023136"/>
    </source>
</evidence>
<dbReference type="Proteomes" id="UP000603352">
    <property type="component" value="Unassembled WGS sequence"/>
</dbReference>
<comment type="similarity">
    <text evidence="2">Belongs to the FliJ family.</text>
</comment>
<name>A0ABQ1IH79_9PROT</name>
<keyword evidence="6" id="KW-0145">Chemotaxis</keyword>
<evidence type="ECO:0000256" key="3">
    <source>
        <dbReference type="ARBA" id="ARBA00020392"/>
    </source>
</evidence>
<evidence type="ECO:0000256" key="6">
    <source>
        <dbReference type="ARBA" id="ARBA00022500"/>
    </source>
</evidence>
<evidence type="ECO:0000313" key="13">
    <source>
        <dbReference type="Proteomes" id="UP000603352"/>
    </source>
</evidence>
<dbReference type="RefSeq" id="WP_188577509.1">
    <property type="nucleotide sequence ID" value="NZ_BMDZ01000020.1"/>
</dbReference>
<dbReference type="InterPro" id="IPR053716">
    <property type="entry name" value="Flag_assembly_chemotaxis_eff"/>
</dbReference>
<keyword evidence="4" id="KW-0813">Transport</keyword>
<evidence type="ECO:0000256" key="10">
    <source>
        <dbReference type="ARBA" id="ARBA00023225"/>
    </source>
</evidence>
<organism evidence="12 13">
    <name type="scientific">Tistrella bauzanensis</name>
    <dbReference type="NCBI Taxonomy" id="657419"/>
    <lineage>
        <taxon>Bacteria</taxon>
        <taxon>Pseudomonadati</taxon>
        <taxon>Pseudomonadota</taxon>
        <taxon>Alphaproteobacteria</taxon>
        <taxon>Geminicoccales</taxon>
        <taxon>Geminicoccaceae</taxon>
        <taxon>Tistrella</taxon>
    </lineage>
</organism>
<sequence length="148" mass="16333">MADPVKALDGLIKLSRNAIDSARRNLNAVEEQITAIEADDARLLRELAAEKAAAGTDPAMIGGYVGYAGRVAKRRAEIGEHLSVLHRARDRALDDLAEAFRTVKRYELAREARLARQAHEAAVRETDQLDEIGMNGFRRRRIEDGEGG</sequence>
<keyword evidence="13" id="KW-1185">Reference proteome</keyword>
<keyword evidence="11" id="KW-0175">Coiled coil</keyword>
<proteinExistence type="inferred from homology"/>
<evidence type="ECO:0000256" key="1">
    <source>
        <dbReference type="ARBA" id="ARBA00004413"/>
    </source>
</evidence>
<dbReference type="InterPro" id="IPR012823">
    <property type="entry name" value="Flagell_FliJ"/>
</dbReference>
<comment type="subcellular location">
    <subcellularLocation>
        <location evidence="1">Cell membrane</location>
        <topology evidence="1">Peripheral membrane protein</topology>
        <orientation evidence="1">Cytoplasmic side</orientation>
    </subcellularLocation>
</comment>
<keyword evidence="8" id="KW-0653">Protein transport</keyword>
<reference evidence="13" key="1">
    <citation type="journal article" date="2019" name="Int. J. Syst. Evol. Microbiol.">
        <title>The Global Catalogue of Microorganisms (GCM) 10K type strain sequencing project: providing services to taxonomists for standard genome sequencing and annotation.</title>
        <authorList>
            <consortium name="The Broad Institute Genomics Platform"/>
            <consortium name="The Broad Institute Genome Sequencing Center for Infectious Disease"/>
            <person name="Wu L."/>
            <person name="Ma J."/>
        </authorList>
    </citation>
    <scope>NUCLEOTIDE SEQUENCE [LARGE SCALE GENOMIC DNA]</scope>
    <source>
        <strain evidence="13">CGMCC 1.10188</strain>
    </source>
</reference>
<evidence type="ECO:0000256" key="2">
    <source>
        <dbReference type="ARBA" id="ARBA00010004"/>
    </source>
</evidence>
<dbReference type="EMBL" id="BMDZ01000020">
    <property type="protein sequence ID" value="GGB39129.1"/>
    <property type="molecule type" value="Genomic_DNA"/>
</dbReference>
<keyword evidence="5" id="KW-1003">Cell membrane</keyword>
<dbReference type="Gene3D" id="1.10.287.1700">
    <property type="match status" value="1"/>
</dbReference>
<keyword evidence="9" id="KW-0472">Membrane</keyword>
<evidence type="ECO:0000313" key="12">
    <source>
        <dbReference type="EMBL" id="GGB39129.1"/>
    </source>
</evidence>
<comment type="caution">
    <text evidence="12">The sequence shown here is derived from an EMBL/GenBank/DDBJ whole genome shotgun (WGS) entry which is preliminary data.</text>
</comment>
<keyword evidence="10" id="KW-1006">Bacterial flagellum protein export</keyword>
<evidence type="ECO:0000256" key="5">
    <source>
        <dbReference type="ARBA" id="ARBA00022475"/>
    </source>
</evidence>
<evidence type="ECO:0000256" key="7">
    <source>
        <dbReference type="ARBA" id="ARBA00022795"/>
    </source>
</evidence>